<comment type="caution">
    <text evidence="1">The sequence shown here is derived from an EMBL/GenBank/DDBJ whole genome shotgun (WGS) entry which is preliminary data.</text>
</comment>
<keyword evidence="2" id="KW-1185">Reference proteome</keyword>
<reference evidence="1" key="1">
    <citation type="journal article" date="2019" name="bioRxiv">
        <title>The Genome of the Zebra Mussel, Dreissena polymorpha: A Resource for Invasive Species Research.</title>
        <authorList>
            <person name="McCartney M.A."/>
            <person name="Auch B."/>
            <person name="Kono T."/>
            <person name="Mallez S."/>
            <person name="Zhang Y."/>
            <person name="Obille A."/>
            <person name="Becker A."/>
            <person name="Abrahante J.E."/>
            <person name="Garbe J."/>
            <person name="Badalamenti J.P."/>
            <person name="Herman A."/>
            <person name="Mangelson H."/>
            <person name="Liachko I."/>
            <person name="Sullivan S."/>
            <person name="Sone E.D."/>
            <person name="Koren S."/>
            <person name="Silverstein K.A.T."/>
            <person name="Beckman K.B."/>
            <person name="Gohl D.M."/>
        </authorList>
    </citation>
    <scope>NUCLEOTIDE SEQUENCE</scope>
    <source>
        <strain evidence="1">Duluth1</strain>
        <tissue evidence="1">Whole animal</tissue>
    </source>
</reference>
<protein>
    <submittedName>
        <fullName evidence="1">Uncharacterized protein</fullName>
    </submittedName>
</protein>
<reference evidence="1" key="2">
    <citation type="submission" date="2020-11" db="EMBL/GenBank/DDBJ databases">
        <authorList>
            <person name="McCartney M.A."/>
            <person name="Auch B."/>
            <person name="Kono T."/>
            <person name="Mallez S."/>
            <person name="Becker A."/>
            <person name="Gohl D.M."/>
            <person name="Silverstein K.A.T."/>
            <person name="Koren S."/>
            <person name="Bechman K.B."/>
            <person name="Herman A."/>
            <person name="Abrahante J.E."/>
            <person name="Garbe J."/>
        </authorList>
    </citation>
    <scope>NUCLEOTIDE SEQUENCE</scope>
    <source>
        <strain evidence="1">Duluth1</strain>
        <tissue evidence="1">Whole animal</tissue>
    </source>
</reference>
<dbReference type="EMBL" id="JAIWYP010000012">
    <property type="protein sequence ID" value="KAH3729512.1"/>
    <property type="molecule type" value="Genomic_DNA"/>
</dbReference>
<dbReference type="AlphaFoldDB" id="A0A9D4CQV7"/>
<evidence type="ECO:0000313" key="1">
    <source>
        <dbReference type="EMBL" id="KAH3729512.1"/>
    </source>
</evidence>
<proteinExistence type="predicted"/>
<gene>
    <name evidence="1" type="ORF">DPMN_055484</name>
</gene>
<evidence type="ECO:0000313" key="2">
    <source>
        <dbReference type="Proteomes" id="UP000828390"/>
    </source>
</evidence>
<name>A0A9D4CQV7_DREPO</name>
<sequence length="111" mass="13030">MTPIDFQVTRVLKLDMKVGQNYFKLGGRARLSEVADLSSRKAWSEVGFVSRVTEKRTTFDDVGLCRNGNKNNNIKKNINNNYYCYRYHYHHHYHTTTATEETFNDKLYVQG</sequence>
<organism evidence="1 2">
    <name type="scientific">Dreissena polymorpha</name>
    <name type="common">Zebra mussel</name>
    <name type="synonym">Mytilus polymorpha</name>
    <dbReference type="NCBI Taxonomy" id="45954"/>
    <lineage>
        <taxon>Eukaryota</taxon>
        <taxon>Metazoa</taxon>
        <taxon>Spiralia</taxon>
        <taxon>Lophotrochozoa</taxon>
        <taxon>Mollusca</taxon>
        <taxon>Bivalvia</taxon>
        <taxon>Autobranchia</taxon>
        <taxon>Heteroconchia</taxon>
        <taxon>Euheterodonta</taxon>
        <taxon>Imparidentia</taxon>
        <taxon>Neoheterodontei</taxon>
        <taxon>Myida</taxon>
        <taxon>Dreissenoidea</taxon>
        <taxon>Dreissenidae</taxon>
        <taxon>Dreissena</taxon>
    </lineage>
</organism>
<dbReference type="Proteomes" id="UP000828390">
    <property type="component" value="Unassembled WGS sequence"/>
</dbReference>
<accession>A0A9D4CQV7</accession>